<dbReference type="SUPFAM" id="SSF53850">
    <property type="entry name" value="Periplasmic binding protein-like II"/>
    <property type="match status" value="1"/>
</dbReference>
<dbReference type="AlphaFoldDB" id="A0A7W9EY69"/>
<dbReference type="CDD" id="cd07012">
    <property type="entry name" value="PBP2_Bug_TTT"/>
    <property type="match status" value="1"/>
</dbReference>
<comment type="caution">
    <text evidence="2">The sequence shown here is derived from an EMBL/GenBank/DDBJ whole genome shotgun (WGS) entry which is preliminary data.</text>
</comment>
<dbReference type="RefSeq" id="WP_183524759.1">
    <property type="nucleotide sequence ID" value="NZ_JACIJM010000001.1"/>
</dbReference>
<comment type="similarity">
    <text evidence="1">Belongs to the UPF0065 (bug) family.</text>
</comment>
<dbReference type="Proteomes" id="UP000535415">
    <property type="component" value="Unassembled WGS sequence"/>
</dbReference>
<dbReference type="Gene3D" id="3.40.190.10">
    <property type="entry name" value="Periplasmic binding protein-like II"/>
    <property type="match status" value="1"/>
</dbReference>
<dbReference type="PANTHER" id="PTHR42928">
    <property type="entry name" value="TRICARBOXYLATE-BINDING PROTEIN"/>
    <property type="match status" value="1"/>
</dbReference>
<evidence type="ECO:0000313" key="2">
    <source>
        <dbReference type="EMBL" id="MBB5720805.1"/>
    </source>
</evidence>
<keyword evidence="2" id="KW-0675">Receptor</keyword>
<dbReference type="PIRSF" id="PIRSF017082">
    <property type="entry name" value="YflP"/>
    <property type="match status" value="1"/>
</dbReference>
<dbReference type="Gene3D" id="3.40.190.150">
    <property type="entry name" value="Bordetella uptake gene, domain 1"/>
    <property type="match status" value="1"/>
</dbReference>
<sequence>MSSAPVLAEYPEKPVTMVIPLGAGGSHDLNARIITSVIPQYLNQAMIVRLTPGAGGQKGTQEVARSPADGYTLLFSHNYMDMLQQYVDDLPYDPMADFIPIARINYAPASIVVRADSPYETFEDLVADARARPGELDLGHSGNWGAFFVPAAQIMRELDLNLNLIPYPGGGPAMQALLSGDSDFTMAFPSSLGELLKAGDVRILASASEERIFDDVPTLTELGIEGDIGYMHRFVLAPTGTPPEVVETLQAAFAELVVDETFIRLMGTLGESIDPMSGEEYQVLREQQSVTYKELVDALTTE</sequence>
<evidence type="ECO:0000313" key="3">
    <source>
        <dbReference type="Proteomes" id="UP000535415"/>
    </source>
</evidence>
<dbReference type="EMBL" id="JACIJM010000001">
    <property type="protein sequence ID" value="MBB5720805.1"/>
    <property type="molecule type" value="Genomic_DNA"/>
</dbReference>
<accession>A0A7W9EY69</accession>
<dbReference type="InterPro" id="IPR005064">
    <property type="entry name" value="BUG"/>
</dbReference>
<reference evidence="2 3" key="1">
    <citation type="submission" date="2020-08" db="EMBL/GenBank/DDBJ databases">
        <title>Genomic Encyclopedia of Type Strains, Phase IV (KMG-IV): sequencing the most valuable type-strain genomes for metagenomic binning, comparative biology and taxonomic classification.</title>
        <authorList>
            <person name="Goeker M."/>
        </authorList>
    </citation>
    <scope>NUCLEOTIDE SEQUENCE [LARGE SCALE GENOMIC DNA]</scope>
    <source>
        <strain evidence="2 3">DSM 101064</strain>
    </source>
</reference>
<organism evidence="2 3">
    <name type="scientific">Yoonia ponticola</name>
    <dbReference type="NCBI Taxonomy" id="1524255"/>
    <lineage>
        <taxon>Bacteria</taxon>
        <taxon>Pseudomonadati</taxon>
        <taxon>Pseudomonadota</taxon>
        <taxon>Alphaproteobacteria</taxon>
        <taxon>Rhodobacterales</taxon>
        <taxon>Paracoccaceae</taxon>
        <taxon>Yoonia</taxon>
    </lineage>
</organism>
<keyword evidence="3" id="KW-1185">Reference proteome</keyword>
<dbReference type="Pfam" id="PF03401">
    <property type="entry name" value="TctC"/>
    <property type="match status" value="1"/>
</dbReference>
<gene>
    <name evidence="2" type="ORF">FHS72_000409</name>
</gene>
<dbReference type="InterPro" id="IPR042100">
    <property type="entry name" value="Bug_dom1"/>
</dbReference>
<evidence type="ECO:0000256" key="1">
    <source>
        <dbReference type="ARBA" id="ARBA00006987"/>
    </source>
</evidence>
<dbReference type="PANTHER" id="PTHR42928:SF5">
    <property type="entry name" value="BLR1237 PROTEIN"/>
    <property type="match status" value="1"/>
</dbReference>
<proteinExistence type="inferred from homology"/>
<protein>
    <submittedName>
        <fullName evidence="2">Tripartite-type tricarboxylate transporter receptor subunit TctC</fullName>
    </submittedName>
</protein>
<name>A0A7W9EY69_9RHOB</name>